<sequence length="330" mass="35758">MFTLKTLMVGLTCGMILTGCSSAASKDNSADEVIIYSNADEEAVEVIQAVLDQAGYEGQYIFQSFGTGELGGRLLAEGKNTEADLVTMSSFYLESAQAKHSMFKDVSFEVNPQIAVPSYYAPILSFTGAIILNTKEMAAQNLPRPTSAKDLAKSIYKNKIAMVDPNGSSTGWLFVQNITATYGMDAEGQTLMNRIRDNAGPNLELSGSGPLKKVMAGEVPIGFGMRHQAVVNKAEGLPIDYIDPSEGNYTLSESVAVIDKGDKTNPNAMKMAEIVVKNARPKLLEIYPNIIYDGETVASENQIKNVKTYAEPLTAELLDTHRAFFHGQKL</sequence>
<dbReference type="Proteomes" id="UP000664161">
    <property type="component" value="Unassembled WGS sequence"/>
</dbReference>
<dbReference type="PANTHER" id="PTHR30006:SF2">
    <property type="entry name" value="ABC TRANSPORTER SUBSTRATE-BINDING PROTEIN"/>
    <property type="match status" value="1"/>
</dbReference>
<dbReference type="SUPFAM" id="SSF53850">
    <property type="entry name" value="Periplasmic binding protein-like II"/>
    <property type="match status" value="1"/>
</dbReference>
<evidence type="ECO:0000256" key="2">
    <source>
        <dbReference type="SAM" id="SignalP"/>
    </source>
</evidence>
<feature type="signal peptide" evidence="2">
    <location>
        <begin position="1"/>
        <end position="23"/>
    </location>
</feature>
<dbReference type="GO" id="GO:0030975">
    <property type="term" value="F:thiamine binding"/>
    <property type="evidence" value="ECO:0007669"/>
    <property type="project" value="TreeGrafter"/>
</dbReference>
<dbReference type="Pfam" id="PF13343">
    <property type="entry name" value="SBP_bac_6"/>
    <property type="match status" value="1"/>
</dbReference>
<evidence type="ECO:0000313" key="3">
    <source>
        <dbReference type="EMBL" id="MBO1517245.1"/>
    </source>
</evidence>
<keyword evidence="1 2" id="KW-0732">Signal</keyword>
<dbReference type="GO" id="GO:0015888">
    <property type="term" value="P:thiamine transport"/>
    <property type="evidence" value="ECO:0007669"/>
    <property type="project" value="TreeGrafter"/>
</dbReference>
<dbReference type="RefSeq" id="WP_207969753.1">
    <property type="nucleotide sequence ID" value="NZ_JAGBKN010000014.1"/>
</dbReference>
<name>A0AAW4IXA4_9GAMM</name>
<evidence type="ECO:0000313" key="4">
    <source>
        <dbReference type="Proteomes" id="UP000664161"/>
    </source>
</evidence>
<dbReference type="GO" id="GO:0030288">
    <property type="term" value="C:outer membrane-bounded periplasmic space"/>
    <property type="evidence" value="ECO:0007669"/>
    <property type="project" value="TreeGrafter"/>
</dbReference>
<dbReference type="GO" id="GO:0030976">
    <property type="term" value="F:thiamine pyrophosphate binding"/>
    <property type="evidence" value="ECO:0007669"/>
    <property type="project" value="TreeGrafter"/>
</dbReference>
<dbReference type="PANTHER" id="PTHR30006">
    <property type="entry name" value="THIAMINE-BINDING PERIPLASMIC PROTEIN-RELATED"/>
    <property type="match status" value="1"/>
</dbReference>
<comment type="caution">
    <text evidence="3">The sequence shown here is derived from an EMBL/GenBank/DDBJ whole genome shotgun (WGS) entry which is preliminary data.</text>
</comment>
<dbReference type="PROSITE" id="PS51257">
    <property type="entry name" value="PROKAR_LIPOPROTEIN"/>
    <property type="match status" value="1"/>
</dbReference>
<reference evidence="3 4" key="1">
    <citation type="submission" date="2021-03" db="EMBL/GenBank/DDBJ databases">
        <authorList>
            <person name="Shang D.-D."/>
            <person name="Du Z.-J."/>
            <person name="Chen G.-J."/>
        </authorList>
    </citation>
    <scope>NUCLEOTIDE SEQUENCE [LARGE SCALE GENOMIC DNA]</scope>
    <source>
        <strain evidence="3 4">F2608</strain>
    </source>
</reference>
<organism evidence="3 4">
    <name type="scientific">Psychrobacter halodurans</name>
    <dbReference type="NCBI Taxonomy" id="2818439"/>
    <lineage>
        <taxon>Bacteria</taxon>
        <taxon>Pseudomonadati</taxon>
        <taxon>Pseudomonadota</taxon>
        <taxon>Gammaproteobacteria</taxon>
        <taxon>Moraxellales</taxon>
        <taxon>Moraxellaceae</taxon>
        <taxon>Psychrobacter</taxon>
    </lineage>
</organism>
<dbReference type="Gene3D" id="3.40.190.10">
    <property type="entry name" value="Periplasmic binding protein-like II"/>
    <property type="match status" value="2"/>
</dbReference>
<keyword evidence="4" id="KW-1185">Reference proteome</keyword>
<dbReference type="AlphaFoldDB" id="A0AAW4IXA4"/>
<gene>
    <name evidence="3" type="ORF">J3491_07865</name>
</gene>
<dbReference type="EMBL" id="JAGBKN010000014">
    <property type="protein sequence ID" value="MBO1517245.1"/>
    <property type="molecule type" value="Genomic_DNA"/>
</dbReference>
<evidence type="ECO:0000256" key="1">
    <source>
        <dbReference type="ARBA" id="ARBA00022729"/>
    </source>
</evidence>
<accession>A0AAW4IXA4</accession>
<feature type="chain" id="PRO_5043700167" evidence="2">
    <location>
        <begin position="24"/>
        <end position="330"/>
    </location>
</feature>
<protein>
    <submittedName>
        <fullName evidence="3">ABC transporter substrate-binding protein</fullName>
    </submittedName>
</protein>
<proteinExistence type="predicted"/>